<name>A0A8T0TRU2_PANVG</name>
<evidence type="ECO:0000313" key="3">
    <source>
        <dbReference type="Proteomes" id="UP000823388"/>
    </source>
</evidence>
<sequence length="116" mass="12055">MKPISAAAPSNPSPQPPPRPCGRPITPEAPAAANPVSRDGASQRTARRRSQQSSTLQPPPCNHRPPPTSRSLSAIACRSASASISVHAGRCRVQASNATSSRRHRHLVPSGAASTN</sequence>
<protein>
    <submittedName>
        <fullName evidence="2">Uncharacterized protein</fullName>
    </submittedName>
</protein>
<accession>A0A8T0TRU2</accession>
<proteinExistence type="predicted"/>
<feature type="region of interest" description="Disordered" evidence="1">
    <location>
        <begin position="1"/>
        <end position="73"/>
    </location>
</feature>
<dbReference type="AlphaFoldDB" id="A0A8T0TRU2"/>
<dbReference type="Proteomes" id="UP000823388">
    <property type="component" value="Chromosome 4K"/>
</dbReference>
<feature type="compositionally biased region" description="Pro residues" evidence="1">
    <location>
        <begin position="11"/>
        <end position="21"/>
    </location>
</feature>
<organism evidence="2 3">
    <name type="scientific">Panicum virgatum</name>
    <name type="common">Blackwell switchgrass</name>
    <dbReference type="NCBI Taxonomy" id="38727"/>
    <lineage>
        <taxon>Eukaryota</taxon>
        <taxon>Viridiplantae</taxon>
        <taxon>Streptophyta</taxon>
        <taxon>Embryophyta</taxon>
        <taxon>Tracheophyta</taxon>
        <taxon>Spermatophyta</taxon>
        <taxon>Magnoliopsida</taxon>
        <taxon>Liliopsida</taxon>
        <taxon>Poales</taxon>
        <taxon>Poaceae</taxon>
        <taxon>PACMAD clade</taxon>
        <taxon>Panicoideae</taxon>
        <taxon>Panicodae</taxon>
        <taxon>Paniceae</taxon>
        <taxon>Panicinae</taxon>
        <taxon>Panicum</taxon>
        <taxon>Panicum sect. Hiantes</taxon>
    </lineage>
</organism>
<feature type="compositionally biased region" description="Low complexity" evidence="1">
    <location>
        <begin position="1"/>
        <end position="10"/>
    </location>
</feature>
<reference evidence="2" key="1">
    <citation type="submission" date="2020-05" db="EMBL/GenBank/DDBJ databases">
        <title>WGS assembly of Panicum virgatum.</title>
        <authorList>
            <person name="Lovell J.T."/>
            <person name="Jenkins J."/>
            <person name="Shu S."/>
            <person name="Juenger T.E."/>
            <person name="Schmutz J."/>
        </authorList>
    </citation>
    <scope>NUCLEOTIDE SEQUENCE</scope>
    <source>
        <strain evidence="2">AP13</strain>
    </source>
</reference>
<evidence type="ECO:0000256" key="1">
    <source>
        <dbReference type="SAM" id="MobiDB-lite"/>
    </source>
</evidence>
<keyword evidence="3" id="KW-1185">Reference proteome</keyword>
<feature type="compositionally biased region" description="Pro residues" evidence="1">
    <location>
        <begin position="57"/>
        <end position="68"/>
    </location>
</feature>
<gene>
    <name evidence="2" type="ORF">PVAP13_4KG211200</name>
</gene>
<feature type="region of interest" description="Disordered" evidence="1">
    <location>
        <begin position="94"/>
        <end position="116"/>
    </location>
</feature>
<dbReference type="EMBL" id="CM029043">
    <property type="protein sequence ID" value="KAG2612478.1"/>
    <property type="molecule type" value="Genomic_DNA"/>
</dbReference>
<evidence type="ECO:0000313" key="2">
    <source>
        <dbReference type="EMBL" id="KAG2612478.1"/>
    </source>
</evidence>
<comment type="caution">
    <text evidence="2">The sequence shown here is derived from an EMBL/GenBank/DDBJ whole genome shotgun (WGS) entry which is preliminary data.</text>
</comment>